<dbReference type="GO" id="GO:0016818">
    <property type="term" value="F:hydrolase activity, acting on acid anhydrides, in phosphorus-containing anhydrides"/>
    <property type="evidence" value="ECO:0007669"/>
    <property type="project" value="InterPro"/>
</dbReference>
<dbReference type="GO" id="GO:0003676">
    <property type="term" value="F:nucleic acid binding"/>
    <property type="evidence" value="ECO:0007669"/>
    <property type="project" value="InterPro"/>
</dbReference>
<dbReference type="Gene3D" id="3.40.50.300">
    <property type="entry name" value="P-loop containing nucleotide triphosphate hydrolases"/>
    <property type="match status" value="1"/>
</dbReference>
<dbReference type="GO" id="GO:0006139">
    <property type="term" value="P:nucleobase-containing compound metabolic process"/>
    <property type="evidence" value="ECO:0007669"/>
    <property type="project" value="InterPro"/>
</dbReference>
<name>A0A382JJV0_9ZZZZ</name>
<evidence type="ECO:0000313" key="2">
    <source>
        <dbReference type="EMBL" id="SVC10931.1"/>
    </source>
</evidence>
<sequence length="69" mass="8108">FTEIALPRTLLALKQGFGRLIRQESDRGLFVLGDSRLRNRDYRHFILGNLPEMMWLESCEDATAWLRTL</sequence>
<dbReference type="AlphaFoldDB" id="A0A382JJV0"/>
<evidence type="ECO:0000259" key="1">
    <source>
        <dbReference type="Pfam" id="PF13307"/>
    </source>
</evidence>
<dbReference type="Pfam" id="PF13307">
    <property type="entry name" value="Helicase_C_2"/>
    <property type="match status" value="1"/>
</dbReference>
<proteinExistence type="predicted"/>
<dbReference type="EMBL" id="UINC01074076">
    <property type="protein sequence ID" value="SVC10931.1"/>
    <property type="molecule type" value="Genomic_DNA"/>
</dbReference>
<dbReference type="InterPro" id="IPR027417">
    <property type="entry name" value="P-loop_NTPase"/>
</dbReference>
<organism evidence="2">
    <name type="scientific">marine metagenome</name>
    <dbReference type="NCBI Taxonomy" id="408172"/>
    <lineage>
        <taxon>unclassified sequences</taxon>
        <taxon>metagenomes</taxon>
        <taxon>ecological metagenomes</taxon>
    </lineage>
</organism>
<protein>
    <recommendedName>
        <fullName evidence="1">ATP-dependent helicase C-terminal domain-containing protein</fullName>
    </recommendedName>
</protein>
<dbReference type="GO" id="GO:0005524">
    <property type="term" value="F:ATP binding"/>
    <property type="evidence" value="ECO:0007669"/>
    <property type="project" value="InterPro"/>
</dbReference>
<dbReference type="GO" id="GO:0004386">
    <property type="term" value="F:helicase activity"/>
    <property type="evidence" value="ECO:0007669"/>
    <property type="project" value="InterPro"/>
</dbReference>
<gene>
    <name evidence="2" type="ORF">METZ01_LOCUS263785</name>
</gene>
<feature type="non-terminal residue" evidence="2">
    <location>
        <position position="1"/>
    </location>
</feature>
<dbReference type="InterPro" id="IPR006555">
    <property type="entry name" value="ATP-dep_Helicase_C"/>
</dbReference>
<feature type="domain" description="ATP-dependent helicase C-terminal" evidence="1">
    <location>
        <begin position="1"/>
        <end position="52"/>
    </location>
</feature>
<accession>A0A382JJV0</accession>
<reference evidence="2" key="1">
    <citation type="submission" date="2018-05" db="EMBL/GenBank/DDBJ databases">
        <authorList>
            <person name="Lanie J.A."/>
            <person name="Ng W.-L."/>
            <person name="Kazmierczak K.M."/>
            <person name="Andrzejewski T.M."/>
            <person name="Davidsen T.M."/>
            <person name="Wayne K.J."/>
            <person name="Tettelin H."/>
            <person name="Glass J.I."/>
            <person name="Rusch D."/>
            <person name="Podicherti R."/>
            <person name="Tsui H.-C.T."/>
            <person name="Winkler M.E."/>
        </authorList>
    </citation>
    <scope>NUCLEOTIDE SEQUENCE</scope>
</reference>